<dbReference type="PATRIC" id="fig|1173020.3.peg.553"/>
<accession>K9UBG0</accession>
<dbReference type="Gene3D" id="3.40.50.10180">
    <property type="entry name" value="Glycerate kinase, MOFRL-like N-terminal domain"/>
    <property type="match status" value="1"/>
</dbReference>
<dbReference type="SUPFAM" id="SSF82544">
    <property type="entry name" value="GckA/TtuD-like"/>
    <property type="match status" value="2"/>
</dbReference>
<feature type="domain" description="MOFRL" evidence="1">
    <location>
        <begin position="317"/>
        <end position="424"/>
    </location>
</feature>
<dbReference type="KEGG" id="cmp:Cha6605_0465"/>
<dbReference type="PANTHER" id="PTHR12227">
    <property type="entry name" value="GLYCERATE KINASE"/>
    <property type="match status" value="1"/>
</dbReference>
<dbReference type="Proteomes" id="UP000010366">
    <property type="component" value="Chromosome"/>
</dbReference>
<keyword evidence="4" id="KW-1185">Reference proteome</keyword>
<keyword evidence="3" id="KW-0808">Transferase</keyword>
<dbReference type="InterPro" id="IPR007835">
    <property type="entry name" value="MOFRL"/>
</dbReference>
<feature type="domain" description="MOFRL-associated" evidence="2">
    <location>
        <begin position="182"/>
        <end position="257"/>
    </location>
</feature>
<organism evidence="3 4">
    <name type="scientific">Chamaesiphon minutus (strain ATCC 27169 / PCC 6605)</name>
    <dbReference type="NCBI Taxonomy" id="1173020"/>
    <lineage>
        <taxon>Bacteria</taxon>
        <taxon>Bacillati</taxon>
        <taxon>Cyanobacteriota</taxon>
        <taxon>Cyanophyceae</taxon>
        <taxon>Gomontiellales</taxon>
        <taxon>Chamaesiphonaceae</taxon>
        <taxon>Chamaesiphon</taxon>
    </lineage>
</organism>
<dbReference type="HOGENOM" id="CLU_032279_1_1_3"/>
<dbReference type="eggNOG" id="COG2379">
    <property type="taxonomic scope" value="Bacteria"/>
</dbReference>
<dbReference type="AlphaFoldDB" id="K9UBG0"/>
<dbReference type="GO" id="GO:0008887">
    <property type="term" value="F:glycerate kinase activity"/>
    <property type="evidence" value="ECO:0007669"/>
    <property type="project" value="InterPro"/>
</dbReference>
<dbReference type="Pfam" id="PF13660">
    <property type="entry name" value="DUF4147"/>
    <property type="match status" value="2"/>
</dbReference>
<dbReference type="OrthoDB" id="9766552at2"/>
<dbReference type="STRING" id="1173020.Cha6605_0465"/>
<dbReference type="GO" id="GO:0005737">
    <property type="term" value="C:cytoplasm"/>
    <property type="evidence" value="ECO:0007669"/>
    <property type="project" value="TreeGrafter"/>
</dbReference>
<evidence type="ECO:0000259" key="2">
    <source>
        <dbReference type="Pfam" id="PF13660"/>
    </source>
</evidence>
<protein>
    <submittedName>
        <fullName evidence="3">Putative glycerate kinase</fullName>
    </submittedName>
</protein>
<reference evidence="3 4" key="1">
    <citation type="submission" date="2012-05" db="EMBL/GenBank/DDBJ databases">
        <title>Finished chromosome of genome of Chamaesiphon sp. PCC 6605.</title>
        <authorList>
            <consortium name="US DOE Joint Genome Institute"/>
            <person name="Gugger M."/>
            <person name="Coursin T."/>
            <person name="Rippka R."/>
            <person name="Tandeau De Marsac N."/>
            <person name="Huntemann M."/>
            <person name="Wei C.-L."/>
            <person name="Han J."/>
            <person name="Detter J.C."/>
            <person name="Han C."/>
            <person name="Tapia R."/>
            <person name="Chen A."/>
            <person name="Kyrpides N."/>
            <person name="Mavromatis K."/>
            <person name="Markowitz V."/>
            <person name="Szeto E."/>
            <person name="Ivanova N."/>
            <person name="Pagani I."/>
            <person name="Pati A."/>
            <person name="Goodwin L."/>
            <person name="Nordberg H.P."/>
            <person name="Cantor M.N."/>
            <person name="Hua S.X."/>
            <person name="Woyke T."/>
            <person name="Kerfeld C.A."/>
        </authorList>
    </citation>
    <scope>NUCLEOTIDE SEQUENCE [LARGE SCALE GENOMIC DNA]</scope>
    <source>
        <strain evidence="4">ATCC 27169 / PCC 6605</strain>
    </source>
</reference>
<sequence>MEAFIDRLIAAALAAVNPYNAIQNHLRLDGDDLVISDRVINLKNKDIRCVAVGKASVPMARSLHELLGSRIPQGLVITKYDHLKDVKFPANWETIESAHPVPDDRSLTAGDRVWELLADCTEQTLVLACISGGASALIVAPRPCNALKELLNSPPTAEISQETQQLIRAALSSQSIDLNILNPTENISLPALQAIGMALLGSGLSIEKINAVRSQIDRLKGGCLVERVGTGKVISLILSDVIGDPIGSIASGLTNHPRAHNVLVGNNLQACQAVEQAARSPEMGYYPQIVTTKWEGEAKERGVEIAQRIIAEPSKTVLIYGGETTVNLPANCTGKGGRNTELGLAAAIELAKYNAPAWIITLATDGTDGPTDAAGAIVNETTIDRALALELDAKIALDRHDSYPFFQQLGDLLKTEPTGTNVADITIAIRP</sequence>
<name>K9UBG0_CHAP6</name>
<dbReference type="Pfam" id="PF05161">
    <property type="entry name" value="MOFRL"/>
    <property type="match status" value="1"/>
</dbReference>
<dbReference type="PANTHER" id="PTHR12227:SF0">
    <property type="entry name" value="GLYCERATE KINASE"/>
    <property type="match status" value="1"/>
</dbReference>
<dbReference type="InterPro" id="IPR038614">
    <property type="entry name" value="GK_N_sf"/>
</dbReference>
<dbReference type="EMBL" id="CP003600">
    <property type="protein sequence ID" value="AFY91756.1"/>
    <property type="molecule type" value="Genomic_DNA"/>
</dbReference>
<evidence type="ECO:0000313" key="3">
    <source>
        <dbReference type="EMBL" id="AFY91756.1"/>
    </source>
</evidence>
<evidence type="ECO:0000259" key="1">
    <source>
        <dbReference type="Pfam" id="PF05161"/>
    </source>
</evidence>
<keyword evidence="3" id="KW-0418">Kinase</keyword>
<gene>
    <name evidence="3" type="ORF">Cha6605_0465</name>
</gene>
<dbReference type="InterPro" id="IPR039760">
    <property type="entry name" value="MOFRL_protein"/>
</dbReference>
<dbReference type="RefSeq" id="WP_015157950.1">
    <property type="nucleotide sequence ID" value="NC_019697.1"/>
</dbReference>
<evidence type="ECO:0000313" key="4">
    <source>
        <dbReference type="Proteomes" id="UP000010366"/>
    </source>
</evidence>
<proteinExistence type="predicted"/>
<dbReference type="InterPro" id="IPR025286">
    <property type="entry name" value="MOFRL_assoc_dom"/>
</dbReference>
<feature type="domain" description="MOFRL-associated" evidence="2">
    <location>
        <begin position="6"/>
        <end position="150"/>
    </location>
</feature>